<sequence length="223" mass="25418">MRYDVINLVEEYLKQRDSYGVPLPPLFWAYLKSLSASEQEIFNICAGLATHNLERFQSSPAQETGGFLFLEASDAPLSPLELPVPEPEPPDPNALLNDDNVFFRGWYGLEPAGETQQRWAGKDGFLYLPNFSGRVLRLSVFSHHPRIADSPVEVLFIQIAEQERLRARVVLYSHQPVEIILPVDYDHFILKIHATTTWIPRYYGGDSDDVRELGAGVKWVYLN</sequence>
<dbReference type="EMBL" id="CBTK010000180">
    <property type="protein sequence ID" value="CDH45573.1"/>
    <property type="molecule type" value="Genomic_DNA"/>
</dbReference>
<reference evidence="1 2" key="1">
    <citation type="journal article" date="2014" name="ISME J.">
        <title>Candidatus Competibacter-lineage genomes retrieved from metagenomes reveal functional metabolic diversity.</title>
        <authorList>
            <person name="McIlroy S.J."/>
            <person name="Albertsen M."/>
            <person name="Andresen E.K."/>
            <person name="Saunders A.M."/>
            <person name="Kristiansen R."/>
            <person name="Stokholm-Bjerregaard M."/>
            <person name="Nielsen K.L."/>
            <person name="Nielsen P.H."/>
        </authorList>
    </citation>
    <scope>NUCLEOTIDE SEQUENCE [LARGE SCALE GENOMIC DNA]</scope>
    <source>
        <strain evidence="1 2">Run_B_J11</strain>
    </source>
</reference>
<dbReference type="Proteomes" id="UP000019184">
    <property type="component" value="Unassembled WGS sequence"/>
</dbReference>
<accession>A0A7U7J3V5</accession>
<organism evidence="1 2">
    <name type="scientific">Candidatus Contendobacter odensis Run_B_J11</name>
    <dbReference type="NCBI Taxonomy" id="1400861"/>
    <lineage>
        <taxon>Bacteria</taxon>
        <taxon>Pseudomonadati</taxon>
        <taxon>Pseudomonadota</taxon>
        <taxon>Gammaproteobacteria</taxon>
        <taxon>Candidatus Competibacteraceae</taxon>
        <taxon>Candidatus Contendibacter</taxon>
    </lineage>
</organism>
<gene>
    <name evidence="1" type="ORF">BN874_2600003</name>
</gene>
<comment type="caution">
    <text evidence="1">The sequence shown here is derived from an EMBL/GenBank/DDBJ whole genome shotgun (WGS) entry which is preliminary data.</text>
</comment>
<evidence type="ECO:0000313" key="2">
    <source>
        <dbReference type="Proteomes" id="UP000019184"/>
    </source>
</evidence>
<keyword evidence="2" id="KW-1185">Reference proteome</keyword>
<name>A0A7U7J3V5_9GAMM</name>
<evidence type="ECO:0000313" key="1">
    <source>
        <dbReference type="EMBL" id="CDH45573.1"/>
    </source>
</evidence>
<proteinExistence type="predicted"/>
<dbReference type="AlphaFoldDB" id="A0A7U7J3V5"/>
<protein>
    <submittedName>
        <fullName evidence="1">Uncharacterized protein</fullName>
    </submittedName>
</protein>